<keyword evidence="3" id="KW-0378">Hydrolase</keyword>
<accession>A0A542BJP6</accession>
<dbReference type="InterPro" id="IPR001130">
    <property type="entry name" value="TatD-like"/>
</dbReference>
<evidence type="ECO:0000313" key="5">
    <source>
        <dbReference type="EMBL" id="TVZ68826.1"/>
    </source>
</evidence>
<dbReference type="CDD" id="cd01310">
    <property type="entry name" value="TatD_DNAse"/>
    <property type="match status" value="1"/>
</dbReference>
<feature type="binding site" evidence="4">
    <location>
        <position position="157"/>
    </location>
    <ligand>
        <name>a divalent metal cation</name>
        <dbReference type="ChEBI" id="CHEBI:60240"/>
        <label>2</label>
    </ligand>
</feature>
<comment type="caution">
    <text evidence="5">The sequence shown here is derived from an EMBL/GenBank/DDBJ whole genome shotgun (WGS) entry which is preliminary data.</text>
</comment>
<protein>
    <submittedName>
        <fullName evidence="5">TatD DNase family protein</fullName>
    </submittedName>
</protein>
<dbReference type="InterPro" id="IPR032466">
    <property type="entry name" value="Metal_Hydrolase"/>
</dbReference>
<dbReference type="SUPFAM" id="SSF51556">
    <property type="entry name" value="Metallo-dependent hydrolases"/>
    <property type="match status" value="1"/>
</dbReference>
<gene>
    <name evidence="5" type="ORF">FHU10_1282</name>
</gene>
<feature type="binding site" evidence="4">
    <location>
        <position position="97"/>
    </location>
    <ligand>
        <name>a divalent metal cation</name>
        <dbReference type="ChEBI" id="CHEBI:60240"/>
        <label>1</label>
    </ligand>
</feature>
<feature type="binding site" evidence="4">
    <location>
        <position position="133"/>
    </location>
    <ligand>
        <name>a divalent metal cation</name>
        <dbReference type="ChEBI" id="CHEBI:60240"/>
        <label>2</label>
    </ligand>
</feature>
<proteinExistence type="inferred from homology"/>
<name>A0A542BJP6_SERFO</name>
<evidence type="ECO:0000256" key="4">
    <source>
        <dbReference type="PIRSR" id="PIRSR005902-1"/>
    </source>
</evidence>
<feature type="binding site" evidence="4">
    <location>
        <position position="11"/>
    </location>
    <ligand>
        <name>a divalent metal cation</name>
        <dbReference type="ChEBI" id="CHEBI:60240"/>
        <label>1</label>
    </ligand>
</feature>
<organism evidence="5">
    <name type="scientific">Serratia fonticola</name>
    <dbReference type="NCBI Taxonomy" id="47917"/>
    <lineage>
        <taxon>Bacteria</taxon>
        <taxon>Pseudomonadati</taxon>
        <taxon>Pseudomonadota</taxon>
        <taxon>Gammaproteobacteria</taxon>
        <taxon>Enterobacterales</taxon>
        <taxon>Yersiniaceae</taxon>
        <taxon>Serratia</taxon>
    </lineage>
</organism>
<evidence type="ECO:0000256" key="2">
    <source>
        <dbReference type="ARBA" id="ARBA00022723"/>
    </source>
</evidence>
<dbReference type="OrthoDB" id="9810005at2"/>
<sequence>MSHAFTDTHCHFDFPPFSGDEPACLEKAAQAGVQQIIVPAVTADRFVGILKLARQYAPLFAALGLHPLYIAQHHEQQLELLASFLASLPPKLVAVGEIGLDLYMAEPQFERQQALLKAQLKLAKQYSLPVILHSRRSHDQLAAILRRADVPRRGVVHGFAGSLAQAQAFIRLGYYIGVGGTISYERAQKTRHVMAQLPLSSLLLETDAPDMPLAGYQGQANRPERAAEVFQVFCQLRAESPDDIAAQLQHNAQSLFALPAPLLNEM</sequence>
<dbReference type="PIRSF" id="PIRSF005902">
    <property type="entry name" value="DNase_TatD"/>
    <property type="match status" value="1"/>
</dbReference>
<dbReference type="GO" id="GO:0046872">
    <property type="term" value="F:metal ion binding"/>
    <property type="evidence" value="ECO:0007669"/>
    <property type="project" value="UniProtKB-KW"/>
</dbReference>
<keyword evidence="2 4" id="KW-0479">Metal-binding</keyword>
<reference evidence="5" key="1">
    <citation type="submission" date="2019-06" db="EMBL/GenBank/DDBJ databases">
        <authorList>
            <person name="Deangelis K."/>
            <person name="Huntemann M."/>
            <person name="Clum A."/>
            <person name="Pillay M."/>
            <person name="Palaniappan K."/>
            <person name="Varghese N."/>
            <person name="Mikhailova N."/>
            <person name="Stamatis D."/>
            <person name="Reddy T."/>
            <person name="Daum C."/>
            <person name="Shapiro N."/>
            <person name="Ivanova N."/>
            <person name="Kyrpides N."/>
            <person name="Woyke T."/>
        </authorList>
    </citation>
    <scope>NUCLEOTIDE SEQUENCE [LARGE SCALE GENOMIC DNA]</scope>
    <source>
        <strain evidence="5">128R</strain>
    </source>
</reference>
<evidence type="ECO:0000256" key="1">
    <source>
        <dbReference type="ARBA" id="ARBA00009275"/>
    </source>
</evidence>
<dbReference type="EMBL" id="VISQ01000001">
    <property type="protein sequence ID" value="TVZ68826.1"/>
    <property type="molecule type" value="Genomic_DNA"/>
</dbReference>
<feature type="binding site" evidence="4">
    <location>
        <position position="207"/>
    </location>
    <ligand>
        <name>a divalent metal cation</name>
        <dbReference type="ChEBI" id="CHEBI:60240"/>
        <label>1</label>
    </ligand>
</feature>
<dbReference type="AlphaFoldDB" id="A0A542BJP6"/>
<dbReference type="Pfam" id="PF01026">
    <property type="entry name" value="TatD_DNase"/>
    <property type="match status" value="1"/>
</dbReference>
<dbReference type="FunFam" id="3.20.20.140:FF:000005">
    <property type="entry name" value="TatD family hydrolase"/>
    <property type="match status" value="1"/>
</dbReference>
<feature type="binding site" evidence="4">
    <location>
        <position position="9"/>
    </location>
    <ligand>
        <name>a divalent metal cation</name>
        <dbReference type="ChEBI" id="CHEBI:60240"/>
        <label>1</label>
    </ligand>
</feature>
<evidence type="ECO:0000256" key="3">
    <source>
        <dbReference type="ARBA" id="ARBA00022801"/>
    </source>
</evidence>
<dbReference type="Gene3D" id="3.20.20.140">
    <property type="entry name" value="Metal-dependent hydrolases"/>
    <property type="match status" value="1"/>
</dbReference>
<reference evidence="5" key="2">
    <citation type="submission" date="2019-08" db="EMBL/GenBank/DDBJ databases">
        <title>Investigation of anaerobic lignin degradation for improved lignocellulosic biofuels.</title>
        <authorList>
            <person name="Deangelis K.PhD."/>
        </authorList>
    </citation>
    <scope>NUCLEOTIDE SEQUENCE [LARGE SCALE GENOMIC DNA]</scope>
    <source>
        <strain evidence="5">128R</strain>
    </source>
</reference>
<comment type="similarity">
    <text evidence="1">Belongs to the metallo-dependent hydrolases superfamily. TatD-type hydrolase family.</text>
</comment>
<dbReference type="GO" id="GO:0005829">
    <property type="term" value="C:cytosol"/>
    <property type="evidence" value="ECO:0007669"/>
    <property type="project" value="TreeGrafter"/>
</dbReference>
<dbReference type="PANTHER" id="PTHR46124">
    <property type="entry name" value="D-AMINOACYL-TRNA DEACYLASE"/>
    <property type="match status" value="1"/>
</dbReference>
<dbReference type="PANTHER" id="PTHR46124:SF3">
    <property type="entry name" value="HYDROLASE"/>
    <property type="match status" value="1"/>
</dbReference>
<dbReference type="GO" id="GO:0016788">
    <property type="term" value="F:hydrolase activity, acting on ester bonds"/>
    <property type="evidence" value="ECO:0007669"/>
    <property type="project" value="InterPro"/>
</dbReference>